<dbReference type="Pfam" id="PF04069">
    <property type="entry name" value="OpuAC"/>
    <property type="match status" value="1"/>
</dbReference>
<feature type="chain" id="PRO_5045578934" evidence="1">
    <location>
        <begin position="20"/>
        <end position="329"/>
    </location>
</feature>
<comment type="caution">
    <text evidence="3">The sequence shown here is derived from an EMBL/GenBank/DDBJ whole genome shotgun (WGS) entry which is preliminary data.</text>
</comment>
<evidence type="ECO:0000313" key="4">
    <source>
        <dbReference type="Proteomes" id="UP000623795"/>
    </source>
</evidence>
<dbReference type="CDD" id="cd13638">
    <property type="entry name" value="PBP2_EcProx_like"/>
    <property type="match status" value="1"/>
</dbReference>
<dbReference type="Proteomes" id="UP000623795">
    <property type="component" value="Unassembled WGS sequence"/>
</dbReference>
<evidence type="ECO:0000313" key="3">
    <source>
        <dbReference type="EMBL" id="NMG44165.1"/>
    </source>
</evidence>
<name>A0ABX1Q0V6_9RHOO</name>
<dbReference type="Gene3D" id="3.40.190.100">
    <property type="entry name" value="Glycine betaine-binding periplasmic protein, domain 2"/>
    <property type="match status" value="1"/>
</dbReference>
<feature type="signal peptide" evidence="1">
    <location>
        <begin position="1"/>
        <end position="19"/>
    </location>
</feature>
<organism evidence="3 4">
    <name type="scientific">Aromatoleum toluvorans</name>
    <dbReference type="NCBI Taxonomy" id="92002"/>
    <lineage>
        <taxon>Bacteria</taxon>
        <taxon>Pseudomonadati</taxon>
        <taxon>Pseudomonadota</taxon>
        <taxon>Betaproteobacteria</taxon>
        <taxon>Rhodocyclales</taxon>
        <taxon>Rhodocyclaceae</taxon>
        <taxon>Aromatoleum</taxon>
    </lineage>
</organism>
<proteinExistence type="predicted"/>
<dbReference type="Gene3D" id="3.40.190.10">
    <property type="entry name" value="Periplasmic binding protein-like II"/>
    <property type="match status" value="1"/>
</dbReference>
<evidence type="ECO:0000256" key="1">
    <source>
        <dbReference type="SAM" id="SignalP"/>
    </source>
</evidence>
<keyword evidence="4" id="KW-1185">Reference proteome</keyword>
<sequence length="329" mass="36226">MARVLTVTAVTLLPIHAMAAAPDKPGQGKSVTPIFPPIAEERFRGEIAMAGLRELGYTVKDPKETEYPTMMVALSQGDADFTVHLWEKLHDKFYQRAGGDGAMMKVGNVIPGVVQGYLIDKKTADKYGVKSLGDLKDPKIAKLFDANGDGKADLTGCNPGWGCELVTEHHLKAYGLERTVTHNRGSYFALMADTITRYKQGQPILYVTWMPQWISGVLVPGKDVVWLEVPRTDLPGGDNSVNTIVDGKNLGFALDTVKAVLNKDFAKKNPAAREFLAHVQISADDESAQNLRMQNGEKSAEDVRRHAAEWVKQHRAQFDEWLAQARAAK</sequence>
<keyword evidence="1" id="KW-0732">Signal</keyword>
<dbReference type="SUPFAM" id="SSF53850">
    <property type="entry name" value="Periplasmic binding protein-like II"/>
    <property type="match status" value="1"/>
</dbReference>
<dbReference type="EMBL" id="WTVN01000013">
    <property type="protein sequence ID" value="NMG44165.1"/>
    <property type="molecule type" value="Genomic_DNA"/>
</dbReference>
<feature type="domain" description="ABC-type glycine betaine transport system substrate-binding" evidence="2">
    <location>
        <begin position="30"/>
        <end position="313"/>
    </location>
</feature>
<dbReference type="NCBIfam" id="NF008334">
    <property type="entry name" value="PRK11119.1"/>
    <property type="match status" value="1"/>
</dbReference>
<accession>A0ABX1Q0V6</accession>
<reference evidence="3 4" key="1">
    <citation type="submission" date="2019-12" db="EMBL/GenBank/DDBJ databases">
        <title>Comparative genomics gives insights into the taxonomy of the Azoarcus-Aromatoleum group and reveals separate origins of nif in the plant-associated Azoarcus and non-plant-associated Aromatoleum sub-groups.</title>
        <authorList>
            <person name="Lafos M."/>
            <person name="Maluk M."/>
            <person name="Batista M."/>
            <person name="Junghare M."/>
            <person name="Carmona M."/>
            <person name="Faoro H."/>
            <person name="Cruz L.M."/>
            <person name="Battistoni F."/>
            <person name="De Souza E."/>
            <person name="Pedrosa F."/>
            <person name="Chen W.-M."/>
            <person name="Poole P.S."/>
            <person name="Dixon R.A."/>
            <person name="James E.K."/>
        </authorList>
    </citation>
    <scope>NUCLEOTIDE SEQUENCE [LARGE SCALE GENOMIC DNA]</scope>
    <source>
        <strain evidence="3 4">Td21</strain>
    </source>
</reference>
<gene>
    <name evidence="3" type="primary">proX</name>
    <name evidence="3" type="ORF">GPA22_10525</name>
</gene>
<evidence type="ECO:0000259" key="2">
    <source>
        <dbReference type="Pfam" id="PF04069"/>
    </source>
</evidence>
<protein>
    <submittedName>
        <fullName evidence="3">Glycine betaine/L-proline ABC transporter substrate-binding protein ProX</fullName>
    </submittedName>
</protein>
<dbReference type="InterPro" id="IPR007210">
    <property type="entry name" value="ABC_Gly_betaine_transp_sub-bd"/>
</dbReference>